<dbReference type="EMBL" id="JAANYN010000007">
    <property type="protein sequence ID" value="NHE58473.1"/>
    <property type="molecule type" value="Genomic_DNA"/>
</dbReference>
<accession>A0ABX0HDR1</accession>
<proteinExistence type="predicted"/>
<dbReference type="Pfam" id="PF06996">
    <property type="entry name" value="T6SS_TssG"/>
    <property type="match status" value="1"/>
</dbReference>
<sequence length="328" mass="37484">MEKDHLISELHREMLQHSHDLRAESILVLAMEKGLAMEDFVLASESTCHRPYSRDVSTPSLEEDANKKTYLQLAISRNGWYDQLPEGLFHQPVNTGLPVLSAGEMAGDYVKNKQVEQESRQFFKPFEQAFYDEKVALESEEFHLLKGMNTGTLNDFFMEFWGIAPDIPYRFVTPFIGMLPQVHQVNGDPELLARCLEKIIQEPVEVRMDNLERLEEMGEGYNELGNSRLGLDLTMGNHFWEESPCYTFIIGPLRNSGVKDYLEKGNYHSFLKVFKGFFLPVEAESVIEIKLAEEEMTNGLEQEKAPLLGYSFGLLAEAVVGYLNRNQA</sequence>
<dbReference type="RefSeq" id="WP_166148899.1">
    <property type="nucleotide sequence ID" value="NZ_JAANYN010000007.1"/>
</dbReference>
<name>A0ABX0HDR1_9BACT</name>
<evidence type="ECO:0000313" key="1">
    <source>
        <dbReference type="EMBL" id="NHE58473.1"/>
    </source>
</evidence>
<evidence type="ECO:0000313" key="2">
    <source>
        <dbReference type="Proteomes" id="UP000649799"/>
    </source>
</evidence>
<protein>
    <submittedName>
        <fullName evidence="1">Uncharacterized protein</fullName>
    </submittedName>
</protein>
<gene>
    <name evidence="1" type="ORF">G9Q97_16815</name>
</gene>
<keyword evidence="2" id="KW-1185">Reference proteome</keyword>
<reference evidence="1 2" key="1">
    <citation type="submission" date="2020-03" db="EMBL/GenBank/DDBJ databases">
        <title>Cyclobacterium plantarum sp. nov., a marine bacterium isolated from a coastal-marine wetland.</title>
        <authorList>
            <person name="Sanchez-Porro C."/>
            <person name="Ventosa A."/>
            <person name="Amoozegar M."/>
        </authorList>
    </citation>
    <scope>NUCLEOTIDE SEQUENCE [LARGE SCALE GENOMIC DNA]</scope>
    <source>
        <strain evidence="1 2">GBPx2</strain>
    </source>
</reference>
<comment type="caution">
    <text evidence="1">The sequence shown here is derived from an EMBL/GenBank/DDBJ whole genome shotgun (WGS) entry which is preliminary data.</text>
</comment>
<dbReference type="Proteomes" id="UP000649799">
    <property type="component" value="Unassembled WGS sequence"/>
</dbReference>
<dbReference type="InterPro" id="IPR010732">
    <property type="entry name" value="T6SS_TssG-like"/>
</dbReference>
<organism evidence="1 2">
    <name type="scientific">Cyclobacterium plantarum</name>
    <dbReference type="NCBI Taxonomy" id="2716263"/>
    <lineage>
        <taxon>Bacteria</taxon>
        <taxon>Pseudomonadati</taxon>
        <taxon>Bacteroidota</taxon>
        <taxon>Cytophagia</taxon>
        <taxon>Cytophagales</taxon>
        <taxon>Cyclobacteriaceae</taxon>
        <taxon>Cyclobacterium</taxon>
    </lineage>
</organism>